<organism evidence="1 3">
    <name type="scientific">Rotaria magnacalcarata</name>
    <dbReference type="NCBI Taxonomy" id="392030"/>
    <lineage>
        <taxon>Eukaryota</taxon>
        <taxon>Metazoa</taxon>
        <taxon>Spiralia</taxon>
        <taxon>Gnathifera</taxon>
        <taxon>Rotifera</taxon>
        <taxon>Eurotatoria</taxon>
        <taxon>Bdelloidea</taxon>
        <taxon>Philodinida</taxon>
        <taxon>Philodinidae</taxon>
        <taxon>Rotaria</taxon>
    </lineage>
</organism>
<evidence type="ECO:0000313" key="1">
    <source>
        <dbReference type="EMBL" id="CAF5095593.1"/>
    </source>
</evidence>
<sequence>MANNYSLLPDELKL</sequence>
<reference evidence="1" key="1">
    <citation type="submission" date="2021-02" db="EMBL/GenBank/DDBJ databases">
        <authorList>
            <person name="Nowell W R."/>
        </authorList>
    </citation>
    <scope>NUCLEOTIDE SEQUENCE</scope>
</reference>
<feature type="non-terminal residue" evidence="1">
    <location>
        <position position="14"/>
    </location>
</feature>
<dbReference type="EMBL" id="CAJOBJ010251773">
    <property type="protein sequence ID" value="CAF5095593.1"/>
    <property type="molecule type" value="Genomic_DNA"/>
</dbReference>
<dbReference type="Proteomes" id="UP000681720">
    <property type="component" value="Unassembled WGS sequence"/>
</dbReference>
<proteinExistence type="predicted"/>
<name>A0A8S3F0N5_9BILA</name>
<accession>A0A8S3F0N5</accession>
<dbReference type="Proteomes" id="UP000681967">
    <property type="component" value="Unassembled WGS sequence"/>
</dbReference>
<evidence type="ECO:0000313" key="2">
    <source>
        <dbReference type="EMBL" id="CAF5144714.1"/>
    </source>
</evidence>
<evidence type="ECO:0000313" key="3">
    <source>
        <dbReference type="Proteomes" id="UP000681720"/>
    </source>
</evidence>
<protein>
    <submittedName>
        <fullName evidence="1">Uncharacterized protein</fullName>
    </submittedName>
</protein>
<comment type="caution">
    <text evidence="1">The sequence shown here is derived from an EMBL/GenBank/DDBJ whole genome shotgun (WGS) entry which is preliminary data.</text>
</comment>
<gene>
    <name evidence="2" type="ORF">BYL167_LOCUS70902</name>
    <name evidence="1" type="ORF">GIL414_LOCUS62453</name>
</gene>
<dbReference type="EMBL" id="CAJOBH010253964">
    <property type="protein sequence ID" value="CAF5144714.1"/>
    <property type="molecule type" value="Genomic_DNA"/>
</dbReference>